<dbReference type="InterPro" id="IPR002350">
    <property type="entry name" value="Kazal_dom"/>
</dbReference>
<name>A0AA88MLX0_TACVA</name>
<dbReference type="SUPFAM" id="SSF100895">
    <property type="entry name" value="Kazal-type serine protease inhibitors"/>
    <property type="match status" value="1"/>
</dbReference>
<gene>
    <name evidence="8" type="ORF">Q7C36_013760</name>
</gene>
<organism evidence="8 9">
    <name type="scientific">Tachysurus vachellii</name>
    <name type="common">Darkbarbel catfish</name>
    <name type="synonym">Pelteobagrus vachellii</name>
    <dbReference type="NCBI Taxonomy" id="175792"/>
    <lineage>
        <taxon>Eukaryota</taxon>
        <taxon>Metazoa</taxon>
        <taxon>Chordata</taxon>
        <taxon>Craniata</taxon>
        <taxon>Vertebrata</taxon>
        <taxon>Euteleostomi</taxon>
        <taxon>Actinopterygii</taxon>
        <taxon>Neopterygii</taxon>
        <taxon>Teleostei</taxon>
        <taxon>Ostariophysi</taxon>
        <taxon>Siluriformes</taxon>
        <taxon>Bagridae</taxon>
        <taxon>Tachysurus</taxon>
    </lineage>
</organism>
<keyword evidence="3" id="KW-0646">Protease inhibitor</keyword>
<dbReference type="EMBL" id="JAVHJS010000013">
    <property type="protein sequence ID" value="KAK2838946.1"/>
    <property type="molecule type" value="Genomic_DNA"/>
</dbReference>
<protein>
    <recommendedName>
        <fullName evidence="7">Kazal-like domain-containing protein</fullName>
    </recommendedName>
</protein>
<feature type="signal peptide" evidence="6">
    <location>
        <begin position="1"/>
        <end position="18"/>
    </location>
</feature>
<dbReference type="PROSITE" id="PS00282">
    <property type="entry name" value="KAZAL_1"/>
    <property type="match status" value="1"/>
</dbReference>
<evidence type="ECO:0000256" key="6">
    <source>
        <dbReference type="SAM" id="SignalP"/>
    </source>
</evidence>
<evidence type="ECO:0000256" key="2">
    <source>
        <dbReference type="ARBA" id="ARBA00022525"/>
    </source>
</evidence>
<feature type="domain" description="Kazal-like" evidence="7">
    <location>
        <begin position="26"/>
        <end position="80"/>
    </location>
</feature>
<dbReference type="PROSITE" id="PS51465">
    <property type="entry name" value="KAZAL_2"/>
    <property type="match status" value="1"/>
</dbReference>
<proteinExistence type="predicted"/>
<dbReference type="InterPro" id="IPR036058">
    <property type="entry name" value="Kazal_dom_sf"/>
</dbReference>
<reference evidence="8" key="1">
    <citation type="submission" date="2023-08" db="EMBL/GenBank/DDBJ databases">
        <title>Pelteobagrus vachellii genome.</title>
        <authorList>
            <person name="Liu H."/>
        </authorList>
    </citation>
    <scope>NUCLEOTIDE SEQUENCE</scope>
    <source>
        <strain evidence="8">PRFRI_2022a</strain>
        <tissue evidence="8">Muscle</tissue>
    </source>
</reference>
<dbReference type="InterPro" id="IPR051597">
    <property type="entry name" value="Bifunctional_prot_inhibitor"/>
</dbReference>
<evidence type="ECO:0000259" key="7">
    <source>
        <dbReference type="PROSITE" id="PS51465"/>
    </source>
</evidence>
<feature type="chain" id="PRO_5041652148" description="Kazal-like domain-containing protein" evidence="6">
    <location>
        <begin position="19"/>
        <end position="80"/>
    </location>
</feature>
<keyword evidence="5" id="KW-1015">Disulfide bond</keyword>
<evidence type="ECO:0000313" key="9">
    <source>
        <dbReference type="Proteomes" id="UP001187315"/>
    </source>
</evidence>
<dbReference type="Proteomes" id="UP001187315">
    <property type="component" value="Unassembled WGS sequence"/>
</dbReference>
<evidence type="ECO:0000256" key="3">
    <source>
        <dbReference type="ARBA" id="ARBA00022690"/>
    </source>
</evidence>
<dbReference type="PANTHER" id="PTHR47729">
    <property type="entry name" value="SERINE PEPTIDASE INHIBITOR, KAZAL TYPE 2, TANDEM DUPLICATE 1-RELATED"/>
    <property type="match status" value="1"/>
</dbReference>
<dbReference type="Pfam" id="PF00050">
    <property type="entry name" value="Kazal_1"/>
    <property type="match status" value="1"/>
</dbReference>
<dbReference type="AlphaFoldDB" id="A0AA88MLX0"/>
<evidence type="ECO:0000256" key="4">
    <source>
        <dbReference type="ARBA" id="ARBA00022900"/>
    </source>
</evidence>
<keyword evidence="6" id="KW-0732">Signal</keyword>
<dbReference type="GO" id="GO:0005576">
    <property type="term" value="C:extracellular region"/>
    <property type="evidence" value="ECO:0007669"/>
    <property type="project" value="UniProtKB-SubCell"/>
</dbReference>
<dbReference type="InterPro" id="IPR001239">
    <property type="entry name" value="Prot_inh_Kazal-m"/>
</dbReference>
<comment type="subcellular location">
    <subcellularLocation>
        <location evidence="1">Secreted</location>
    </subcellularLocation>
</comment>
<evidence type="ECO:0000256" key="1">
    <source>
        <dbReference type="ARBA" id="ARBA00004613"/>
    </source>
</evidence>
<evidence type="ECO:0000313" key="8">
    <source>
        <dbReference type="EMBL" id="KAK2838946.1"/>
    </source>
</evidence>
<comment type="caution">
    <text evidence="8">The sequence shown here is derived from an EMBL/GenBank/DDBJ whole genome shotgun (WGS) entry which is preliminary data.</text>
</comment>
<sequence length="80" mass="9094">MFVRLFLVILSVAALTRAATVTGNRKSMEVVCDKYFIPICPRDYSPVCGSDGKTYSNECMFCLDLIRYHLNTYIVRNGEC</sequence>
<accession>A0AA88MLX0</accession>
<dbReference type="PRINTS" id="PR00290">
    <property type="entry name" value="KAZALINHBTR"/>
</dbReference>
<dbReference type="Gene3D" id="3.30.60.30">
    <property type="match status" value="1"/>
</dbReference>
<keyword evidence="4" id="KW-0722">Serine protease inhibitor</keyword>
<dbReference type="GO" id="GO:0004867">
    <property type="term" value="F:serine-type endopeptidase inhibitor activity"/>
    <property type="evidence" value="ECO:0007669"/>
    <property type="project" value="UniProtKB-KW"/>
</dbReference>
<dbReference type="PANTHER" id="PTHR47729:SF1">
    <property type="entry name" value="OVOMUCOID-LIKE-RELATED"/>
    <property type="match status" value="1"/>
</dbReference>
<dbReference type="SMART" id="SM00280">
    <property type="entry name" value="KAZAL"/>
    <property type="match status" value="1"/>
</dbReference>
<keyword evidence="9" id="KW-1185">Reference proteome</keyword>
<keyword evidence="2" id="KW-0964">Secreted</keyword>
<evidence type="ECO:0000256" key="5">
    <source>
        <dbReference type="ARBA" id="ARBA00023157"/>
    </source>
</evidence>